<evidence type="ECO:0000256" key="2">
    <source>
        <dbReference type="ARBA" id="ARBA00007603"/>
    </source>
</evidence>
<dbReference type="GO" id="GO:0007030">
    <property type="term" value="P:Golgi organization"/>
    <property type="evidence" value="ECO:0007669"/>
    <property type="project" value="InterPro"/>
</dbReference>
<dbReference type="EMBL" id="JALJOR010000014">
    <property type="protein sequence ID" value="KAK9806115.1"/>
    <property type="molecule type" value="Genomic_DNA"/>
</dbReference>
<comment type="similarity">
    <text evidence="2">Belongs to the COG2 family.</text>
</comment>
<dbReference type="GO" id="GO:0000139">
    <property type="term" value="C:Golgi membrane"/>
    <property type="evidence" value="ECO:0007669"/>
    <property type="project" value="UniProtKB-SubCell"/>
</dbReference>
<sequence>MAAVAENEYTGYERSEAGLAVWFKPERFLEPGFDAETYVADLRRFVPLETLSTELEQHLASLKSKLVEVINEDYNDFVSLSTKLVNVDGAVLRMQKPLLALKDKLSDVQGSIQSELQALGEGLQRRQQVAVARALLELMQDTAHVLSKVEKLLAEVESLDASSLESSLGEELDGHSRMFDRVASEVSRLNFYVARGKDLPFIQALEPRISAATQKLGELLSQGLKAALQTHNSSATLHCLHAYAAIGDTAAAEQVVRRCMVSPFVHQLLAEHKQGNPRAGSGADSLAQVLQPIAAEVRSRCGELLDTTMSPQSGLLAFNFLGNAILAEVDEALADSLPGAFSPGVPTAFLANYAAAMQFLEQLEGYAATRASLEALRKSASYDAFLKRWKLPVYFSLRFQEIAGALDSAVSTADLSIANDAPSATDRPSLSLQASITLRKCLLRCCAPEVFVRALADKFVKLALQLLARYAAWLQQGMHIRLQHIENPPVSQHPEQQQAESKGGDKWAVAASAEQLGLVRADLDVLVAWLQTEFKSSLTKLLAPLPDEAVSSVSQALEEGAAAMASQSSALIQGIVDDIVERSAVVLKQLRAITATYRMTARPEPTRPSHYVAGVVAALDAFLGTPAAAQLQRPARQQIIQGVLEGVSARYAAMATELLDSLRKTDQSLRRLKKKKEAADGAAADDSKLSDIEKIAKQLFLNVQEFARQIHRYGLQPANLVEFTALWRCVAPEDQQAVAV</sequence>
<dbReference type="GO" id="GO:0006891">
    <property type="term" value="P:intra-Golgi vesicle-mediated transport"/>
    <property type="evidence" value="ECO:0007669"/>
    <property type="project" value="TreeGrafter"/>
</dbReference>
<keyword evidence="6" id="KW-0333">Golgi apparatus</keyword>
<dbReference type="GO" id="GO:0017119">
    <property type="term" value="C:Golgi transport complex"/>
    <property type="evidence" value="ECO:0007669"/>
    <property type="project" value="TreeGrafter"/>
</dbReference>
<evidence type="ECO:0000256" key="8">
    <source>
        <dbReference type="ARBA" id="ARBA00031344"/>
    </source>
</evidence>
<comment type="subcellular location">
    <subcellularLocation>
        <location evidence="1">Golgi apparatus membrane</location>
        <topology evidence="1">Peripheral membrane protein</topology>
    </subcellularLocation>
</comment>
<keyword evidence="12" id="KW-1185">Reference proteome</keyword>
<dbReference type="PANTHER" id="PTHR12961">
    <property type="entry name" value="CONSERVED OLIGOMERIC GOLGI COMPLEX COMPONENT 2"/>
    <property type="match status" value="1"/>
</dbReference>
<dbReference type="InterPro" id="IPR024603">
    <property type="entry name" value="COG_complex_COG2_C"/>
</dbReference>
<accession>A0AAW1P8N5</accession>
<name>A0AAW1P8N5_9CHLO</name>
<evidence type="ECO:0000256" key="1">
    <source>
        <dbReference type="ARBA" id="ARBA00004395"/>
    </source>
</evidence>
<dbReference type="InterPro" id="IPR009316">
    <property type="entry name" value="COG2"/>
</dbReference>
<dbReference type="InterPro" id="IPR024602">
    <property type="entry name" value="COG_su2_N"/>
</dbReference>
<evidence type="ECO:0000313" key="12">
    <source>
        <dbReference type="Proteomes" id="UP001489004"/>
    </source>
</evidence>
<feature type="domain" description="COG complex component COG2 C-terminal" evidence="10">
    <location>
        <begin position="387"/>
        <end position="702"/>
    </location>
</feature>
<evidence type="ECO:0000256" key="5">
    <source>
        <dbReference type="ARBA" id="ARBA00022927"/>
    </source>
</evidence>
<dbReference type="AlphaFoldDB" id="A0AAW1P8N5"/>
<organism evidence="11 12">
    <name type="scientific">[Myrmecia] bisecta</name>
    <dbReference type="NCBI Taxonomy" id="41462"/>
    <lineage>
        <taxon>Eukaryota</taxon>
        <taxon>Viridiplantae</taxon>
        <taxon>Chlorophyta</taxon>
        <taxon>core chlorophytes</taxon>
        <taxon>Trebouxiophyceae</taxon>
        <taxon>Trebouxiales</taxon>
        <taxon>Trebouxiaceae</taxon>
        <taxon>Myrmecia</taxon>
    </lineage>
</organism>
<evidence type="ECO:0000259" key="10">
    <source>
        <dbReference type="Pfam" id="PF12022"/>
    </source>
</evidence>
<reference evidence="11 12" key="1">
    <citation type="journal article" date="2024" name="Nat. Commun.">
        <title>Phylogenomics reveals the evolutionary origins of lichenization in chlorophyte algae.</title>
        <authorList>
            <person name="Puginier C."/>
            <person name="Libourel C."/>
            <person name="Otte J."/>
            <person name="Skaloud P."/>
            <person name="Haon M."/>
            <person name="Grisel S."/>
            <person name="Petersen M."/>
            <person name="Berrin J.G."/>
            <person name="Delaux P.M."/>
            <person name="Dal Grande F."/>
            <person name="Keller J."/>
        </authorList>
    </citation>
    <scope>NUCLEOTIDE SEQUENCE [LARGE SCALE GENOMIC DNA]</scope>
    <source>
        <strain evidence="11 12">SAG 2043</strain>
    </source>
</reference>
<dbReference type="Pfam" id="PF06148">
    <property type="entry name" value="COG2_N"/>
    <property type="match status" value="1"/>
</dbReference>
<evidence type="ECO:0000256" key="6">
    <source>
        <dbReference type="ARBA" id="ARBA00023034"/>
    </source>
</evidence>
<evidence type="ECO:0000256" key="7">
    <source>
        <dbReference type="ARBA" id="ARBA00023136"/>
    </source>
</evidence>
<keyword evidence="7" id="KW-0472">Membrane</keyword>
<evidence type="ECO:0000256" key="3">
    <source>
        <dbReference type="ARBA" id="ARBA00020977"/>
    </source>
</evidence>
<feature type="domain" description="Conserved oligomeric Golgi complex subunit 2 N-terminal" evidence="9">
    <location>
        <begin position="22"/>
        <end position="94"/>
    </location>
</feature>
<comment type="caution">
    <text evidence="11">The sequence shown here is derived from an EMBL/GenBank/DDBJ whole genome shotgun (WGS) entry which is preliminary data.</text>
</comment>
<evidence type="ECO:0000313" key="11">
    <source>
        <dbReference type="EMBL" id="KAK9806115.1"/>
    </source>
</evidence>
<protein>
    <recommendedName>
        <fullName evidence="3">Conserved oligomeric Golgi complex subunit 2</fullName>
    </recommendedName>
    <alternativeName>
        <fullName evidence="8">Component of oligomeric Golgi complex 2</fullName>
    </alternativeName>
</protein>
<keyword evidence="5" id="KW-0653">Protein transport</keyword>
<proteinExistence type="inferred from homology"/>
<dbReference type="Proteomes" id="UP001489004">
    <property type="component" value="Unassembled WGS sequence"/>
</dbReference>
<gene>
    <name evidence="11" type="ORF">WJX72_002159</name>
</gene>
<keyword evidence="4" id="KW-0813">Transport</keyword>
<dbReference type="GO" id="GO:0015031">
    <property type="term" value="P:protein transport"/>
    <property type="evidence" value="ECO:0007669"/>
    <property type="project" value="UniProtKB-KW"/>
</dbReference>
<dbReference type="Pfam" id="PF12022">
    <property type="entry name" value="COG2_C"/>
    <property type="match status" value="1"/>
</dbReference>
<dbReference type="PANTHER" id="PTHR12961:SF0">
    <property type="entry name" value="CONSERVED OLIGOMERIC GOLGI COMPLEX SUBUNIT 2"/>
    <property type="match status" value="1"/>
</dbReference>
<evidence type="ECO:0000259" key="9">
    <source>
        <dbReference type="Pfam" id="PF06148"/>
    </source>
</evidence>
<evidence type="ECO:0000256" key="4">
    <source>
        <dbReference type="ARBA" id="ARBA00022448"/>
    </source>
</evidence>